<organism evidence="2 3">
    <name type="scientific">Caerostris darwini</name>
    <dbReference type="NCBI Taxonomy" id="1538125"/>
    <lineage>
        <taxon>Eukaryota</taxon>
        <taxon>Metazoa</taxon>
        <taxon>Ecdysozoa</taxon>
        <taxon>Arthropoda</taxon>
        <taxon>Chelicerata</taxon>
        <taxon>Arachnida</taxon>
        <taxon>Araneae</taxon>
        <taxon>Araneomorphae</taxon>
        <taxon>Entelegynae</taxon>
        <taxon>Araneoidea</taxon>
        <taxon>Araneidae</taxon>
        <taxon>Caerostris</taxon>
    </lineage>
</organism>
<evidence type="ECO:0000313" key="2">
    <source>
        <dbReference type="EMBL" id="GIY67086.1"/>
    </source>
</evidence>
<evidence type="ECO:0000256" key="1">
    <source>
        <dbReference type="SAM" id="MobiDB-lite"/>
    </source>
</evidence>
<reference evidence="2 3" key="1">
    <citation type="submission" date="2021-06" db="EMBL/GenBank/DDBJ databases">
        <title>Caerostris darwini draft genome.</title>
        <authorList>
            <person name="Kono N."/>
            <person name="Arakawa K."/>
        </authorList>
    </citation>
    <scope>NUCLEOTIDE SEQUENCE [LARGE SCALE GENOMIC DNA]</scope>
</reference>
<name>A0AAV4V9R2_9ARAC</name>
<gene>
    <name evidence="2" type="ORF">CDAR_280991</name>
</gene>
<proteinExistence type="predicted"/>
<dbReference type="AlphaFoldDB" id="A0AAV4V9R2"/>
<dbReference type="EMBL" id="BPLQ01012686">
    <property type="protein sequence ID" value="GIY67086.1"/>
    <property type="molecule type" value="Genomic_DNA"/>
</dbReference>
<keyword evidence="3" id="KW-1185">Reference proteome</keyword>
<feature type="region of interest" description="Disordered" evidence="1">
    <location>
        <begin position="1"/>
        <end position="48"/>
    </location>
</feature>
<dbReference type="Proteomes" id="UP001054837">
    <property type="component" value="Unassembled WGS sequence"/>
</dbReference>
<evidence type="ECO:0000313" key="3">
    <source>
        <dbReference type="Proteomes" id="UP001054837"/>
    </source>
</evidence>
<sequence length="89" mass="10227">MYQNNKSNFIRAIEPNERKRGQRPSLKSTEGNNKIRNRRTCFSQPPNEWSDKVSLDGVTIPQIGAHGSTQRGVKFAFNSQNTSYREINE</sequence>
<comment type="caution">
    <text evidence="2">The sequence shown here is derived from an EMBL/GenBank/DDBJ whole genome shotgun (WGS) entry which is preliminary data.</text>
</comment>
<protein>
    <submittedName>
        <fullName evidence="2">Uncharacterized protein</fullName>
    </submittedName>
</protein>
<feature type="compositionally biased region" description="Polar residues" evidence="1">
    <location>
        <begin position="25"/>
        <end position="47"/>
    </location>
</feature>
<accession>A0AAV4V9R2</accession>